<evidence type="ECO:0000313" key="3">
    <source>
        <dbReference type="Proteomes" id="UP001371224"/>
    </source>
</evidence>
<proteinExistence type="predicted"/>
<sequence>MSNPVHDLRKGRVARRARCRAIMMVAAALVLPLGLSACTPPVVACPAIGWINELAIALEGDVSDVADVLLCVDGICVPADDGVVPDELAQVAPMSQSSTGNRWVFSTGMSTPDAFTVRVLSTDGAIRTEVEAAPDWARVGGSEQCGGPGEATVIVQV</sequence>
<evidence type="ECO:0000313" key="2">
    <source>
        <dbReference type="EMBL" id="MEJ1087846.1"/>
    </source>
</evidence>
<name>A0ABU8L948_9MICO</name>
<dbReference type="Proteomes" id="UP001371224">
    <property type="component" value="Unassembled WGS sequence"/>
</dbReference>
<organism evidence="2 3">
    <name type="scientific">Microbacterium bandirmense</name>
    <dbReference type="NCBI Taxonomy" id="3122050"/>
    <lineage>
        <taxon>Bacteria</taxon>
        <taxon>Bacillati</taxon>
        <taxon>Actinomycetota</taxon>
        <taxon>Actinomycetes</taxon>
        <taxon>Micrococcales</taxon>
        <taxon>Microbacteriaceae</taxon>
        <taxon>Microbacterium</taxon>
    </lineage>
</organism>
<evidence type="ECO:0008006" key="4">
    <source>
        <dbReference type="Google" id="ProtNLM"/>
    </source>
</evidence>
<accession>A0ABU8L948</accession>
<feature type="signal peptide" evidence="1">
    <location>
        <begin position="1"/>
        <end position="44"/>
    </location>
</feature>
<protein>
    <recommendedName>
        <fullName evidence="4">Secreted protein</fullName>
    </recommendedName>
</protein>
<dbReference type="RefSeq" id="WP_337331517.1">
    <property type="nucleotide sequence ID" value="NZ_JBBDGM010000004.1"/>
</dbReference>
<keyword evidence="1" id="KW-0732">Signal</keyword>
<comment type="caution">
    <text evidence="2">The sequence shown here is derived from an EMBL/GenBank/DDBJ whole genome shotgun (WGS) entry which is preliminary data.</text>
</comment>
<keyword evidence="3" id="KW-1185">Reference proteome</keyword>
<feature type="chain" id="PRO_5045609460" description="Secreted protein" evidence="1">
    <location>
        <begin position="45"/>
        <end position="157"/>
    </location>
</feature>
<dbReference type="EMBL" id="JBBDGM010000004">
    <property type="protein sequence ID" value="MEJ1087846.1"/>
    <property type="molecule type" value="Genomic_DNA"/>
</dbReference>
<evidence type="ECO:0000256" key="1">
    <source>
        <dbReference type="SAM" id="SignalP"/>
    </source>
</evidence>
<reference evidence="2 3" key="1">
    <citation type="submission" date="2024-02" db="EMBL/GenBank/DDBJ databases">
        <authorList>
            <person name="Saticioglu I.B."/>
        </authorList>
    </citation>
    <scope>NUCLEOTIDE SEQUENCE [LARGE SCALE GENOMIC DNA]</scope>
    <source>
        <strain evidence="2 3">Mu-80</strain>
    </source>
</reference>
<gene>
    <name evidence="2" type="ORF">WDU99_05905</name>
</gene>